<comment type="function">
    <text evidence="8">Required to protect lysosomal transporter MFSD1 from lysosomal proteolysis and for MFSD1 lysosomal localization.</text>
</comment>
<keyword evidence="4 11" id="KW-1133">Transmembrane helix</keyword>
<evidence type="ECO:0000313" key="12">
    <source>
        <dbReference type="EMBL" id="CAF1158275.1"/>
    </source>
</evidence>
<evidence type="ECO:0000256" key="1">
    <source>
        <dbReference type="ARBA" id="ARBA00010599"/>
    </source>
</evidence>
<keyword evidence="6" id="KW-0325">Glycoprotein</keyword>
<evidence type="ECO:0000256" key="7">
    <source>
        <dbReference type="ARBA" id="ARBA00023228"/>
    </source>
</evidence>
<dbReference type="Proteomes" id="UP000663868">
    <property type="component" value="Unassembled WGS sequence"/>
</dbReference>
<proteinExistence type="inferred from homology"/>
<comment type="subcellular location">
    <subcellularLocation>
        <location evidence="9">Lysosome membrane</location>
        <topology evidence="9">Single-pass type I membrane protein</topology>
        <orientation evidence="9">Lumenal side</orientation>
    </subcellularLocation>
</comment>
<protein>
    <recommendedName>
        <fullName evidence="15">Lysosomal protein NCU-G1</fullName>
    </recommendedName>
</protein>
<dbReference type="AlphaFoldDB" id="A0A818QKX4"/>
<comment type="similarity">
    <text evidence="1">Belongs to the GLMP family.</text>
</comment>
<feature type="transmembrane region" description="Helical" evidence="11">
    <location>
        <begin position="334"/>
        <end position="357"/>
    </location>
</feature>
<dbReference type="EMBL" id="CAJOBB010000276">
    <property type="protein sequence ID" value="CAF3636505.1"/>
    <property type="molecule type" value="Genomic_DNA"/>
</dbReference>
<name>A0A818QKX4_9BILA</name>
<evidence type="ECO:0000313" key="14">
    <source>
        <dbReference type="Proteomes" id="UP000663868"/>
    </source>
</evidence>
<keyword evidence="2 11" id="KW-0812">Transmembrane</keyword>
<evidence type="ECO:0000256" key="9">
    <source>
        <dbReference type="ARBA" id="ARBA00024189"/>
    </source>
</evidence>
<comment type="caution">
    <text evidence="13">The sequence shown here is derived from an EMBL/GenBank/DDBJ whole genome shotgun (WGS) entry which is preliminary data.</text>
</comment>
<comment type="subunit">
    <text evidence="10">Interacts (via lumenal domain) with lysosomal protein MFSD1; the interaction starts while both proteins are still in the endoplasmic reticulum and is required for stabilization of MFSD1 in lysosomes but has no direct effect on its targeting to lysosomes or transporter activity.</text>
</comment>
<keyword evidence="7" id="KW-0458">Lysosome</keyword>
<evidence type="ECO:0000256" key="2">
    <source>
        <dbReference type="ARBA" id="ARBA00022692"/>
    </source>
</evidence>
<evidence type="ECO:0000256" key="6">
    <source>
        <dbReference type="ARBA" id="ARBA00023180"/>
    </source>
</evidence>
<dbReference type="Pfam" id="PF15065">
    <property type="entry name" value="NCU-G1"/>
    <property type="match status" value="1"/>
</dbReference>
<dbReference type="PANTHER" id="PTHR31981:SF1">
    <property type="entry name" value="GLYCOSYLATED LYSOSOMAL MEMBRANE PROTEIN"/>
    <property type="match status" value="1"/>
</dbReference>
<dbReference type="InterPro" id="IPR029382">
    <property type="entry name" value="NCU-G1"/>
</dbReference>
<keyword evidence="5 11" id="KW-0472">Membrane</keyword>
<evidence type="ECO:0000256" key="8">
    <source>
        <dbReference type="ARBA" id="ARBA00024176"/>
    </source>
</evidence>
<gene>
    <name evidence="12" type="ORF">IZO911_LOCUS26174</name>
    <name evidence="13" type="ORF">KXQ929_LOCUS6953</name>
</gene>
<dbReference type="PANTHER" id="PTHR31981">
    <property type="entry name" value="GLYCOSYLATED LYSOSOMAL MEMBRANE PROTEIN"/>
    <property type="match status" value="1"/>
</dbReference>
<dbReference type="EMBL" id="CAJNOE010000337">
    <property type="protein sequence ID" value="CAF1158275.1"/>
    <property type="molecule type" value="Genomic_DNA"/>
</dbReference>
<dbReference type="GO" id="GO:0005765">
    <property type="term" value="C:lysosomal membrane"/>
    <property type="evidence" value="ECO:0007669"/>
    <property type="project" value="UniProtKB-SubCell"/>
</dbReference>
<sequence length="375" mass="42941">MKTIYSSVPFIMNPGCDLPQCKTPGQPAIFYANHYVGDDTIHILYSSLDELTISIIQTKKGYGPHINYTALFNRNYRDSISFGETTPINSLSLILRRLLRFNDINDTGYLNPNDTTIQSYWLNDLSTNITYRDNNTDQPSFQLLLKEKDINGLLTIDINYPGESIRDTKFPKLRSTPKSYFLNIALKADNYTSPKTRFAMEYYIIQLGVEGTQLSTSKYIDDQYTPGIFNVWRVESLSPIYLSSMLWKPVVYQSDDRSIEKNTLMNVYNLSNKIDLQPLIDQGIFIALYKKPYVSAFNVSFGRANDGFFTKSNYTFIQFTAGLEILQTDSIKQFVTLALLLSLAIPCLVAVIAFIFIMKRRCTRQNTTSYDIIDD</sequence>
<evidence type="ECO:0000256" key="10">
    <source>
        <dbReference type="ARBA" id="ARBA00044960"/>
    </source>
</evidence>
<reference evidence="13" key="1">
    <citation type="submission" date="2021-02" db="EMBL/GenBank/DDBJ databases">
        <authorList>
            <person name="Nowell W R."/>
        </authorList>
    </citation>
    <scope>NUCLEOTIDE SEQUENCE</scope>
</reference>
<evidence type="ECO:0000256" key="5">
    <source>
        <dbReference type="ARBA" id="ARBA00023136"/>
    </source>
</evidence>
<organism evidence="13 14">
    <name type="scientific">Adineta steineri</name>
    <dbReference type="NCBI Taxonomy" id="433720"/>
    <lineage>
        <taxon>Eukaryota</taxon>
        <taxon>Metazoa</taxon>
        <taxon>Spiralia</taxon>
        <taxon>Gnathifera</taxon>
        <taxon>Rotifera</taxon>
        <taxon>Eurotatoria</taxon>
        <taxon>Bdelloidea</taxon>
        <taxon>Adinetida</taxon>
        <taxon>Adinetidae</taxon>
        <taxon>Adineta</taxon>
    </lineage>
</organism>
<keyword evidence="3" id="KW-0732">Signal</keyword>
<evidence type="ECO:0000256" key="3">
    <source>
        <dbReference type="ARBA" id="ARBA00022729"/>
    </source>
</evidence>
<evidence type="ECO:0008006" key="15">
    <source>
        <dbReference type="Google" id="ProtNLM"/>
    </source>
</evidence>
<evidence type="ECO:0000256" key="11">
    <source>
        <dbReference type="SAM" id="Phobius"/>
    </source>
</evidence>
<dbReference type="Proteomes" id="UP000663860">
    <property type="component" value="Unassembled WGS sequence"/>
</dbReference>
<accession>A0A818QKX4</accession>
<evidence type="ECO:0000313" key="13">
    <source>
        <dbReference type="EMBL" id="CAF3636505.1"/>
    </source>
</evidence>
<evidence type="ECO:0000256" key="4">
    <source>
        <dbReference type="ARBA" id="ARBA00022989"/>
    </source>
</evidence>